<dbReference type="Gene3D" id="3.30.420.10">
    <property type="entry name" value="Ribonuclease H-like superfamily/Ribonuclease H"/>
    <property type="match status" value="1"/>
</dbReference>
<dbReference type="InterPro" id="IPR036397">
    <property type="entry name" value="RNaseH_sf"/>
</dbReference>
<dbReference type="Proteomes" id="UP000499080">
    <property type="component" value="Unassembled WGS sequence"/>
</dbReference>
<evidence type="ECO:0000313" key="1">
    <source>
        <dbReference type="EMBL" id="GBM28537.1"/>
    </source>
</evidence>
<accession>A0A4Y2EIC9</accession>
<dbReference type="GO" id="GO:0003676">
    <property type="term" value="F:nucleic acid binding"/>
    <property type="evidence" value="ECO:0007669"/>
    <property type="project" value="InterPro"/>
</dbReference>
<dbReference type="EMBL" id="BGPR01000613">
    <property type="protein sequence ID" value="GBM28537.1"/>
    <property type="molecule type" value="Genomic_DNA"/>
</dbReference>
<proteinExistence type="predicted"/>
<organism evidence="1 2">
    <name type="scientific">Araneus ventricosus</name>
    <name type="common">Orbweaver spider</name>
    <name type="synonym">Epeira ventricosa</name>
    <dbReference type="NCBI Taxonomy" id="182803"/>
    <lineage>
        <taxon>Eukaryota</taxon>
        <taxon>Metazoa</taxon>
        <taxon>Ecdysozoa</taxon>
        <taxon>Arthropoda</taxon>
        <taxon>Chelicerata</taxon>
        <taxon>Arachnida</taxon>
        <taxon>Araneae</taxon>
        <taxon>Araneomorphae</taxon>
        <taxon>Entelegynae</taxon>
        <taxon>Araneoidea</taxon>
        <taxon>Araneidae</taxon>
        <taxon>Araneus</taxon>
    </lineage>
</organism>
<gene>
    <name evidence="1" type="ORF">AVEN_70133_1</name>
</gene>
<evidence type="ECO:0008006" key="3">
    <source>
        <dbReference type="Google" id="ProtNLM"/>
    </source>
</evidence>
<reference evidence="1 2" key="1">
    <citation type="journal article" date="2019" name="Sci. Rep.">
        <title>Orb-weaving spider Araneus ventricosus genome elucidates the spidroin gene catalogue.</title>
        <authorList>
            <person name="Kono N."/>
            <person name="Nakamura H."/>
            <person name="Ohtoshi R."/>
            <person name="Moran D.A.P."/>
            <person name="Shinohara A."/>
            <person name="Yoshida Y."/>
            <person name="Fujiwara M."/>
            <person name="Mori M."/>
            <person name="Tomita M."/>
            <person name="Arakawa K."/>
        </authorList>
    </citation>
    <scope>NUCLEOTIDE SEQUENCE [LARGE SCALE GENOMIC DNA]</scope>
</reference>
<name>A0A4Y2EIC9_ARAVE</name>
<sequence>MQCKRSSMLSDVVNLLHYNTHTARKTQKLGQKFKWEVWSHLPYSPDLAPNLRSKHLYGTRFPSNSDVKTAAENWLNEQGCDF</sequence>
<comment type="caution">
    <text evidence="1">The sequence shown here is derived from an EMBL/GenBank/DDBJ whole genome shotgun (WGS) entry which is preliminary data.</text>
</comment>
<protein>
    <recommendedName>
        <fullName evidence="3">Tc1-like transposase DDE domain-containing protein</fullName>
    </recommendedName>
</protein>
<dbReference type="AlphaFoldDB" id="A0A4Y2EIC9"/>
<keyword evidence="2" id="KW-1185">Reference proteome</keyword>
<evidence type="ECO:0000313" key="2">
    <source>
        <dbReference type="Proteomes" id="UP000499080"/>
    </source>
</evidence>